<evidence type="ECO:0000313" key="1">
    <source>
        <dbReference type="EMBL" id="RVW69284.1"/>
    </source>
</evidence>
<dbReference type="AlphaFoldDB" id="A0A438GAQ1"/>
<dbReference type="EMBL" id="QGNW01000502">
    <property type="protein sequence ID" value="RVW69284.1"/>
    <property type="molecule type" value="Genomic_DNA"/>
</dbReference>
<name>A0A438GAQ1_VITVI</name>
<sequence length="264" mass="29600">MGRKSSRSSAPPFFGIRTRKVVEGSQEATCRFLVGCCGIRGASWIFRVTERERERARLPGAKKVQLDFLGRENWSEIGGNTQRNHLERRLLRSCLNSTKGCEESTSGFGTDVRIDDLTVEATLFADNLGFESHQSDGVSATTMTLKGINDMILSFDCNDHRANTFTAVCPCFPARMGCIDGDNKSNKDDQDAKSKLLGHGGYLLWKRKIDKSNNNSFLCTRAWDGLWFNPRDIVQTFFQRLFHFTANGWGGNEGELFDCGGHDF</sequence>
<accession>A0A438GAQ1</accession>
<reference evidence="1 2" key="1">
    <citation type="journal article" date="2018" name="PLoS Genet.">
        <title>Population sequencing reveals clonal diversity and ancestral inbreeding in the grapevine cultivar Chardonnay.</title>
        <authorList>
            <person name="Roach M.J."/>
            <person name="Johnson D.L."/>
            <person name="Bohlmann J."/>
            <person name="van Vuuren H.J."/>
            <person name="Jones S.J."/>
            <person name="Pretorius I.S."/>
            <person name="Schmidt S.A."/>
            <person name="Borneman A.R."/>
        </authorList>
    </citation>
    <scope>NUCLEOTIDE SEQUENCE [LARGE SCALE GENOMIC DNA]</scope>
    <source>
        <strain evidence="2">cv. Chardonnay</strain>
        <tissue evidence="1">Leaf</tissue>
    </source>
</reference>
<organism evidence="1 2">
    <name type="scientific">Vitis vinifera</name>
    <name type="common">Grape</name>
    <dbReference type="NCBI Taxonomy" id="29760"/>
    <lineage>
        <taxon>Eukaryota</taxon>
        <taxon>Viridiplantae</taxon>
        <taxon>Streptophyta</taxon>
        <taxon>Embryophyta</taxon>
        <taxon>Tracheophyta</taxon>
        <taxon>Spermatophyta</taxon>
        <taxon>Magnoliopsida</taxon>
        <taxon>eudicotyledons</taxon>
        <taxon>Gunneridae</taxon>
        <taxon>Pentapetalae</taxon>
        <taxon>rosids</taxon>
        <taxon>Vitales</taxon>
        <taxon>Vitaceae</taxon>
        <taxon>Viteae</taxon>
        <taxon>Vitis</taxon>
    </lineage>
</organism>
<evidence type="ECO:0000313" key="2">
    <source>
        <dbReference type="Proteomes" id="UP000288805"/>
    </source>
</evidence>
<protein>
    <submittedName>
        <fullName evidence="1">Uncharacterized protein</fullName>
    </submittedName>
</protein>
<dbReference type="Proteomes" id="UP000288805">
    <property type="component" value="Unassembled WGS sequence"/>
</dbReference>
<gene>
    <name evidence="1" type="ORF">CK203_061353</name>
</gene>
<proteinExistence type="predicted"/>
<comment type="caution">
    <text evidence="1">The sequence shown here is derived from an EMBL/GenBank/DDBJ whole genome shotgun (WGS) entry which is preliminary data.</text>
</comment>